<feature type="region of interest" description="Disordered" evidence="1">
    <location>
        <begin position="1"/>
        <end position="29"/>
    </location>
</feature>
<reference evidence="3" key="1">
    <citation type="submission" date="2022-11" db="UniProtKB">
        <authorList>
            <consortium name="WormBaseParasite"/>
        </authorList>
    </citation>
    <scope>IDENTIFICATION</scope>
</reference>
<protein>
    <submittedName>
        <fullName evidence="3">Uncharacterized protein</fullName>
    </submittedName>
</protein>
<evidence type="ECO:0000256" key="1">
    <source>
        <dbReference type="SAM" id="MobiDB-lite"/>
    </source>
</evidence>
<evidence type="ECO:0000313" key="2">
    <source>
        <dbReference type="Proteomes" id="UP000887565"/>
    </source>
</evidence>
<organism evidence="2 3">
    <name type="scientific">Romanomermis culicivorax</name>
    <name type="common">Nematode worm</name>
    <dbReference type="NCBI Taxonomy" id="13658"/>
    <lineage>
        <taxon>Eukaryota</taxon>
        <taxon>Metazoa</taxon>
        <taxon>Ecdysozoa</taxon>
        <taxon>Nematoda</taxon>
        <taxon>Enoplea</taxon>
        <taxon>Dorylaimia</taxon>
        <taxon>Mermithida</taxon>
        <taxon>Mermithoidea</taxon>
        <taxon>Mermithidae</taxon>
        <taxon>Romanomermis</taxon>
    </lineage>
</organism>
<dbReference type="AlphaFoldDB" id="A0A915IM54"/>
<keyword evidence="2" id="KW-1185">Reference proteome</keyword>
<evidence type="ECO:0000313" key="3">
    <source>
        <dbReference type="WBParaSite" id="nRc.2.0.1.t14890-RA"/>
    </source>
</evidence>
<name>A0A915IM54_ROMCU</name>
<proteinExistence type="predicted"/>
<sequence length="121" mass="13199">MSRNAEDLASGMTLPKTPPGIRHDESDKSFSLPVVSNTTSKLKGSDSSAISLRAETPAVARTDVHKDDLNPLDKWENIEKSARKKNLLQTRVSKELMAQASYANLCKIMGQFGNCTSSFKG</sequence>
<dbReference type="WBParaSite" id="nRc.2.0.1.t14890-RA">
    <property type="protein sequence ID" value="nRc.2.0.1.t14890-RA"/>
    <property type="gene ID" value="nRc.2.0.1.g14890"/>
</dbReference>
<dbReference type="Proteomes" id="UP000887565">
    <property type="component" value="Unplaced"/>
</dbReference>
<accession>A0A915IM54</accession>